<sequence>MKKGKQHQPTMNLIHLEMQTTIGPL</sequence>
<proteinExistence type="predicted"/>
<dbReference type="Ensembl" id="ENSCINT00000033975.1">
    <property type="protein sequence ID" value="ENSCINP00000035921.1"/>
    <property type="gene ID" value="ENSCING00000023468.1"/>
</dbReference>
<dbReference type="Proteomes" id="UP000008144">
    <property type="component" value="Unassembled WGS sequence"/>
</dbReference>
<accession>H2Y1Y6</accession>
<evidence type="ECO:0000313" key="2">
    <source>
        <dbReference type="Proteomes" id="UP000008144"/>
    </source>
</evidence>
<evidence type="ECO:0000313" key="1">
    <source>
        <dbReference type="Ensembl" id="ENSCINP00000035921.1"/>
    </source>
</evidence>
<organism evidence="1 2">
    <name type="scientific">Ciona intestinalis</name>
    <name type="common">Transparent sea squirt</name>
    <name type="synonym">Ascidia intestinalis</name>
    <dbReference type="NCBI Taxonomy" id="7719"/>
    <lineage>
        <taxon>Eukaryota</taxon>
        <taxon>Metazoa</taxon>
        <taxon>Chordata</taxon>
        <taxon>Tunicata</taxon>
        <taxon>Ascidiacea</taxon>
        <taxon>Phlebobranchia</taxon>
        <taxon>Cionidae</taxon>
        <taxon>Ciona</taxon>
    </lineage>
</organism>
<dbReference type="InParanoid" id="H2Y1Y6"/>
<reference evidence="1" key="2">
    <citation type="submission" date="2025-08" db="UniProtKB">
        <authorList>
            <consortium name="Ensembl"/>
        </authorList>
    </citation>
    <scope>IDENTIFICATION</scope>
</reference>
<dbReference type="HOGENOM" id="CLU_3419363_0_0_1"/>
<dbReference type="AlphaFoldDB" id="H2Y1Y6"/>
<reference evidence="2" key="1">
    <citation type="journal article" date="2002" name="Science">
        <title>The draft genome of Ciona intestinalis: insights into chordate and vertebrate origins.</title>
        <authorList>
            <person name="Dehal P."/>
            <person name="Satou Y."/>
            <person name="Campbell R.K."/>
            <person name="Chapman J."/>
            <person name="Degnan B."/>
            <person name="De Tomaso A."/>
            <person name="Davidson B."/>
            <person name="Di Gregorio A."/>
            <person name="Gelpke M."/>
            <person name="Goodstein D.M."/>
            <person name="Harafuji N."/>
            <person name="Hastings K.E."/>
            <person name="Ho I."/>
            <person name="Hotta K."/>
            <person name="Huang W."/>
            <person name="Kawashima T."/>
            <person name="Lemaire P."/>
            <person name="Martinez D."/>
            <person name="Meinertzhagen I.A."/>
            <person name="Necula S."/>
            <person name="Nonaka M."/>
            <person name="Putnam N."/>
            <person name="Rash S."/>
            <person name="Saiga H."/>
            <person name="Satake M."/>
            <person name="Terry A."/>
            <person name="Yamada L."/>
            <person name="Wang H.G."/>
            <person name="Awazu S."/>
            <person name="Azumi K."/>
            <person name="Boore J."/>
            <person name="Branno M."/>
            <person name="Chin-Bow S."/>
            <person name="DeSantis R."/>
            <person name="Doyle S."/>
            <person name="Francino P."/>
            <person name="Keys D.N."/>
            <person name="Haga S."/>
            <person name="Hayashi H."/>
            <person name="Hino K."/>
            <person name="Imai K.S."/>
            <person name="Inaba K."/>
            <person name="Kano S."/>
            <person name="Kobayashi K."/>
            <person name="Kobayashi M."/>
            <person name="Lee B.I."/>
            <person name="Makabe K.W."/>
            <person name="Manohar C."/>
            <person name="Matassi G."/>
            <person name="Medina M."/>
            <person name="Mochizuki Y."/>
            <person name="Mount S."/>
            <person name="Morishita T."/>
            <person name="Miura S."/>
            <person name="Nakayama A."/>
            <person name="Nishizaka S."/>
            <person name="Nomoto H."/>
            <person name="Ohta F."/>
            <person name="Oishi K."/>
            <person name="Rigoutsos I."/>
            <person name="Sano M."/>
            <person name="Sasaki A."/>
            <person name="Sasakura Y."/>
            <person name="Shoguchi E."/>
            <person name="Shin-i T."/>
            <person name="Spagnuolo A."/>
            <person name="Stainier D."/>
            <person name="Suzuki M.M."/>
            <person name="Tassy O."/>
            <person name="Takatori N."/>
            <person name="Tokuoka M."/>
            <person name="Yagi K."/>
            <person name="Yoshizaki F."/>
            <person name="Wada S."/>
            <person name="Zhang C."/>
            <person name="Hyatt P.D."/>
            <person name="Larimer F."/>
            <person name="Detter C."/>
            <person name="Doggett N."/>
            <person name="Glavina T."/>
            <person name="Hawkins T."/>
            <person name="Richardson P."/>
            <person name="Lucas S."/>
            <person name="Kohara Y."/>
            <person name="Levine M."/>
            <person name="Satoh N."/>
            <person name="Rokhsar D.S."/>
        </authorList>
    </citation>
    <scope>NUCLEOTIDE SEQUENCE [LARGE SCALE GENOMIC DNA]</scope>
</reference>
<keyword evidence="2" id="KW-1185">Reference proteome</keyword>
<name>H2Y1Y6_CIOIN</name>
<reference evidence="1" key="3">
    <citation type="submission" date="2025-09" db="UniProtKB">
        <authorList>
            <consortium name="Ensembl"/>
        </authorList>
    </citation>
    <scope>IDENTIFICATION</scope>
</reference>
<protein>
    <submittedName>
        <fullName evidence="1">Uncharacterized protein</fullName>
    </submittedName>
</protein>